<protein>
    <submittedName>
        <fullName evidence="9">BamA/TamA family outer membrane protein</fullName>
    </submittedName>
</protein>
<name>A0ABT8F4B8_9BACT</name>
<dbReference type="InterPro" id="IPR010827">
    <property type="entry name" value="BamA/TamA_POTRA"/>
</dbReference>
<keyword evidence="3 6" id="KW-0732">Signal</keyword>
<evidence type="ECO:0000259" key="8">
    <source>
        <dbReference type="Pfam" id="PF07244"/>
    </source>
</evidence>
<dbReference type="Gene3D" id="3.10.20.310">
    <property type="entry name" value="membrane protein fhac"/>
    <property type="match status" value="1"/>
</dbReference>
<accession>A0ABT8F4B8</accession>
<dbReference type="InterPro" id="IPR000184">
    <property type="entry name" value="Bac_surfAg_D15"/>
</dbReference>
<proteinExistence type="predicted"/>
<evidence type="ECO:0000313" key="10">
    <source>
        <dbReference type="Proteomes" id="UP001168552"/>
    </source>
</evidence>
<evidence type="ECO:0000259" key="7">
    <source>
        <dbReference type="Pfam" id="PF01103"/>
    </source>
</evidence>
<feature type="chain" id="PRO_5045841621" evidence="6">
    <location>
        <begin position="20"/>
        <end position="802"/>
    </location>
</feature>
<reference evidence="9" key="1">
    <citation type="submission" date="2023-06" db="EMBL/GenBank/DDBJ databases">
        <title>Cytophagales bacterium Strain LB-30, isolated from soil.</title>
        <authorList>
            <person name="Liu B."/>
        </authorList>
    </citation>
    <scope>NUCLEOTIDE SEQUENCE</scope>
    <source>
        <strain evidence="9">LB-30</strain>
    </source>
</reference>
<dbReference type="Proteomes" id="UP001168552">
    <property type="component" value="Unassembled WGS sequence"/>
</dbReference>
<evidence type="ECO:0000256" key="6">
    <source>
        <dbReference type="SAM" id="SignalP"/>
    </source>
</evidence>
<keyword evidence="10" id="KW-1185">Reference proteome</keyword>
<evidence type="ECO:0000313" key="9">
    <source>
        <dbReference type="EMBL" id="MDN4165214.1"/>
    </source>
</evidence>
<evidence type="ECO:0000256" key="5">
    <source>
        <dbReference type="ARBA" id="ARBA00023237"/>
    </source>
</evidence>
<dbReference type="PANTHER" id="PTHR12815:SF47">
    <property type="entry name" value="TRANSLOCATION AND ASSEMBLY MODULE SUBUNIT TAMA"/>
    <property type="match status" value="1"/>
</dbReference>
<keyword evidence="2" id="KW-0812">Transmembrane</keyword>
<evidence type="ECO:0000256" key="3">
    <source>
        <dbReference type="ARBA" id="ARBA00022729"/>
    </source>
</evidence>
<dbReference type="PROSITE" id="PS51257">
    <property type="entry name" value="PROKAR_LIPOPROTEIN"/>
    <property type="match status" value="1"/>
</dbReference>
<feature type="domain" description="POTRA" evidence="8">
    <location>
        <begin position="132"/>
        <end position="191"/>
    </location>
</feature>
<keyword evidence="4" id="KW-0472">Membrane</keyword>
<feature type="domain" description="Bacterial surface antigen (D15)" evidence="7">
    <location>
        <begin position="606"/>
        <end position="777"/>
    </location>
</feature>
<feature type="signal peptide" evidence="6">
    <location>
        <begin position="1"/>
        <end position="19"/>
    </location>
</feature>
<evidence type="ECO:0000256" key="1">
    <source>
        <dbReference type="ARBA" id="ARBA00004370"/>
    </source>
</evidence>
<sequence length="802" mass="92292">MKRLISLLAIVITSMSLSACLGTRFIEEGEYVLFKQKVKTTKKVSSDELANFLAQKPNRKILVFPFSPYVFFYETGKKRYDKVALIAKRDTLQQEFDAKIQALPDKKGKEAKKLMRKRNRKLAKLDKQIEEGNIRMRWGEPVSVYDSSLTQKSVEQLNIALFNKGYFNAEVSYTEKLRHKRARIIYNVTEGKAQKVDSLIWNIADSVLAQTLLPTREKSLIKRGQNYNQDRIIEERNRVESYLKNNGYYDFSKQYISFQVDTSLSNQKVRVIMNIANPGKRGYHKVFTLDSVIFVTDANVTAPKGSKRSFRVIDNITYQFFQEQYSKKILGARVFLRPDSVYSLENTFNTQKQIANLDVFRFVNINYDTTGGRFIANIFTSPLPKFQTSNEVGVNVNQGFPGPFYNLSFKNRNILGGLEILELNFRAGIEGVASAASEGQLYQSQELGTNLSLTFPQFLFPLSNTLKLKLGEVNPKTRLQIGYNYTNRPEYIRRTSKASFTYNWQSKRNHQFGFSPGDISYIDSRIQSTVFQEQLNELEANGNNLIQSFRPSFVSSINGYGVFNFGKYGTDQNKSSYLRIFLESGGTFSDFSDTRYFEERNLIHYRFYKVSADFRRYYPINQYNTIAFRVNGGIAQPYGNLFVLPYEKYFFAGGSSSVRAWNPRRLGPGSYQPTLNDRGEFSYRIEQPGEILIESSVEFRRKLIGFIDGALFLDAGNVWSSRKIETKPGADFAVDRFYKEIALGTGFALRFDFSFLILRLDLAFKMYDPAQDEGKRWVIDKMRLDTKSNFGPTLNIGIGYPF</sequence>
<keyword evidence="5" id="KW-0998">Cell outer membrane</keyword>
<evidence type="ECO:0000256" key="2">
    <source>
        <dbReference type="ARBA" id="ARBA00022692"/>
    </source>
</evidence>
<gene>
    <name evidence="9" type="ORF">QWY31_06860</name>
</gene>
<dbReference type="InterPro" id="IPR039910">
    <property type="entry name" value="D15-like"/>
</dbReference>
<comment type="caution">
    <text evidence="9">The sequence shown here is derived from an EMBL/GenBank/DDBJ whole genome shotgun (WGS) entry which is preliminary data.</text>
</comment>
<dbReference type="PANTHER" id="PTHR12815">
    <property type="entry name" value="SORTING AND ASSEMBLY MACHINERY SAMM50 PROTEIN FAMILY MEMBER"/>
    <property type="match status" value="1"/>
</dbReference>
<dbReference type="EMBL" id="JAUHJS010000003">
    <property type="protein sequence ID" value="MDN4165214.1"/>
    <property type="molecule type" value="Genomic_DNA"/>
</dbReference>
<dbReference type="Pfam" id="PF07244">
    <property type="entry name" value="POTRA"/>
    <property type="match status" value="1"/>
</dbReference>
<evidence type="ECO:0000256" key="4">
    <source>
        <dbReference type="ARBA" id="ARBA00023136"/>
    </source>
</evidence>
<dbReference type="Pfam" id="PF01103">
    <property type="entry name" value="Omp85"/>
    <property type="match status" value="1"/>
</dbReference>
<comment type="subcellular location">
    <subcellularLocation>
        <location evidence="1">Membrane</location>
    </subcellularLocation>
</comment>
<dbReference type="Gene3D" id="2.40.160.50">
    <property type="entry name" value="membrane protein fhac: a member of the omp85/tpsb transporter family"/>
    <property type="match status" value="1"/>
</dbReference>
<organism evidence="9 10">
    <name type="scientific">Shiella aurantiaca</name>
    <dbReference type="NCBI Taxonomy" id="3058365"/>
    <lineage>
        <taxon>Bacteria</taxon>
        <taxon>Pseudomonadati</taxon>
        <taxon>Bacteroidota</taxon>
        <taxon>Cytophagia</taxon>
        <taxon>Cytophagales</taxon>
        <taxon>Shiellaceae</taxon>
        <taxon>Shiella</taxon>
    </lineage>
</organism>